<dbReference type="EMBL" id="LGRX02007520">
    <property type="protein sequence ID" value="KAK3274813.1"/>
    <property type="molecule type" value="Genomic_DNA"/>
</dbReference>
<reference evidence="2 3" key="1">
    <citation type="journal article" date="2015" name="Genome Biol. Evol.">
        <title>Comparative Genomics of a Bacterivorous Green Alga Reveals Evolutionary Causalities and Consequences of Phago-Mixotrophic Mode of Nutrition.</title>
        <authorList>
            <person name="Burns J.A."/>
            <person name="Paasch A."/>
            <person name="Narechania A."/>
            <person name="Kim E."/>
        </authorList>
    </citation>
    <scope>NUCLEOTIDE SEQUENCE [LARGE SCALE GENOMIC DNA]</scope>
    <source>
        <strain evidence="2 3">PLY_AMNH</strain>
    </source>
</reference>
<accession>A0AAE0GB75</accession>
<feature type="region of interest" description="Disordered" evidence="1">
    <location>
        <begin position="1"/>
        <end position="23"/>
    </location>
</feature>
<comment type="caution">
    <text evidence="2">The sequence shown here is derived from an EMBL/GenBank/DDBJ whole genome shotgun (WGS) entry which is preliminary data.</text>
</comment>
<proteinExistence type="predicted"/>
<gene>
    <name evidence="2" type="ORF">CYMTET_17022</name>
</gene>
<evidence type="ECO:0000313" key="2">
    <source>
        <dbReference type="EMBL" id="KAK3274813.1"/>
    </source>
</evidence>
<evidence type="ECO:0000256" key="1">
    <source>
        <dbReference type="SAM" id="MobiDB-lite"/>
    </source>
</evidence>
<dbReference type="Proteomes" id="UP001190700">
    <property type="component" value="Unassembled WGS sequence"/>
</dbReference>
<protein>
    <submittedName>
        <fullName evidence="2">Uncharacterized protein</fullName>
    </submittedName>
</protein>
<sequence>MKFRLAGENISTESRSSPLSSHLQWPLGFDQGHGGHYRGNSQRRHLTHMPRAARQPGVVGKAIFLVAICLTGEDP</sequence>
<name>A0AAE0GB75_9CHLO</name>
<feature type="compositionally biased region" description="Polar residues" evidence="1">
    <location>
        <begin position="9"/>
        <end position="23"/>
    </location>
</feature>
<dbReference type="AlphaFoldDB" id="A0AAE0GB75"/>
<keyword evidence="3" id="KW-1185">Reference proteome</keyword>
<evidence type="ECO:0000313" key="3">
    <source>
        <dbReference type="Proteomes" id="UP001190700"/>
    </source>
</evidence>
<organism evidence="2 3">
    <name type="scientific">Cymbomonas tetramitiformis</name>
    <dbReference type="NCBI Taxonomy" id="36881"/>
    <lineage>
        <taxon>Eukaryota</taxon>
        <taxon>Viridiplantae</taxon>
        <taxon>Chlorophyta</taxon>
        <taxon>Pyramimonadophyceae</taxon>
        <taxon>Pyramimonadales</taxon>
        <taxon>Pyramimonadaceae</taxon>
        <taxon>Cymbomonas</taxon>
    </lineage>
</organism>